<dbReference type="InterPro" id="IPR000219">
    <property type="entry name" value="DH_dom"/>
</dbReference>
<feature type="compositionally biased region" description="Acidic residues" evidence="2">
    <location>
        <begin position="575"/>
        <end position="587"/>
    </location>
</feature>
<evidence type="ECO:0000256" key="2">
    <source>
        <dbReference type="SAM" id="MobiDB-lite"/>
    </source>
</evidence>
<reference evidence="5" key="1">
    <citation type="submission" date="2025-08" db="UniProtKB">
        <authorList>
            <consortium name="Ensembl"/>
        </authorList>
    </citation>
    <scope>IDENTIFICATION</scope>
</reference>
<dbReference type="Pfam" id="PF00621">
    <property type="entry name" value="RhoGEF"/>
    <property type="match status" value="1"/>
</dbReference>
<keyword evidence="1" id="KW-0597">Phosphoprotein</keyword>
<sequence length="1457" mass="163314">MGYQRSVWRSLGGGGGGAVVRCSCSEEEVRISIRSVGEERLLRRVLTRRWFESPRLSVCSNERAPSATPSDSSEPRPLSLISTLSSGSGSSRDENPAPPPSDQTPALNLDLSSEGGPDRKGRSHCIANDKEPFVMAPQLTYLDRVVMEIIETERMYVRDLRMIVEDYLAHIIDQCDLSIRPEQVCALFGNIEDIYEFNSELLQALDLCDNDPVAVARCFVMKSEYFEIYTQYCTNYPNSVAALTECMRNKSLAKFFRERQALLKRSLPLGSYLLKPVQRILKYHLLLQEIAKHFDPMEEGYEVVEDAIYTMTGVAWYINDMKRKHEHAVRLQEVQSLLLNWKGPDLTTYGELVLEGTFKVHRAKNERTLFLFDHMLLITKRRGEHFVYKTHISCSTLMLIESAKDTLSFSVIHYKHPKQPHTVQAKTVEERKLWAHHIKRTILENHQAIIPQKAKDAILEMNPTYPPRYRYSPERLKKASSVQSDEFQRDGRYGRRQSEPDKLTVKSSKDLKATLKQSHSEAGSPGAGRSTQPLNPEEEEEEICSRRDSVEGLICSDEEEGGRLSPQRSHRVEDSELDDLLEDEQPQEAEGGSVSADSCDKENVRLPKEDEEEEEEEEEGRDQDTHEQASSENTSKEKTSKQTTVHEPEPPCDSDSLSSTPAGTSVSPQRSQVKPERAAEHVERQSSATPDSDSKTLSSAESSEDEEDEKAATEKEGEATSILPSSVLDKASAIAQHFTNSIKRGGLAQDDARSLGCASPRLLSRTSSSLSLCPEPSDRTLRLNSACSDPPETFGSTDLTLLSPRDDALFDADRSIRRRRDSALSKQDQLLIGKIRSYYETAENQGATFSLQRRESLTYIPMGVVRNSVSRFNSNQNDESVQTNPSAKSLRLESNSALPTGTWADIVTDDCLDPLKSDMVNKEPEDSGESTRTRSQSVQDNPCEEEEFRPSSEMIKIWQTMEQEINRSEDRGCDRSREAQRKSRATHDNLSETPKTQNKICDRDSGASDLSTITEESTSPSPLKHKVPGVNHTGNLKDSLRTFREEAAIFRAPVPRVAQLRAEVEGERPGKDLDQLDETDKTNSKVLHLARQYSQRLKTTTPVVRQRSQGLLIGKKSLPCVLEEKENAGTVTSCLPKGKPNLTLPLVSHSQASSLPLSPVDQIQSPSPGLTCSSVGSSRVVSPGRARSHSPPSPTPPTENFNWPDVRELRSKYSNPARPQKSTVSRSRSIPEKMSDGGLRRHSSCSSSLPRMDEASCEVPSHKPCGSWDAGREERTKRLLRANSLDPRLSAEQMTELQKLKDQVANDNDDGYYIAAEAVLPNDPEHKIIVMEKLPDLESEPESEPESETAKKESKKEAEEEDDSYIQIRSPTSREKISIMAVIDRCRAYQESDEYKQREEVRAKTEPTRPQELDISVASTKDQDVESQKTSSNSGLKVEAGQQSIVKNLRDKFQNLS</sequence>
<dbReference type="InterPro" id="IPR043324">
    <property type="entry name" value="PH_PLEKHG1_G2_G3"/>
</dbReference>
<feature type="region of interest" description="Disordered" evidence="2">
    <location>
        <begin position="873"/>
        <end position="893"/>
    </location>
</feature>
<feature type="compositionally biased region" description="Basic and acidic residues" evidence="2">
    <location>
        <begin position="915"/>
        <end position="932"/>
    </location>
</feature>
<feature type="compositionally biased region" description="Basic and acidic residues" evidence="2">
    <location>
        <begin position="1348"/>
        <end position="1358"/>
    </location>
</feature>
<protein>
    <submittedName>
        <fullName evidence="5">Pleckstrin homology domain-containing family G member 3-like</fullName>
    </submittedName>
</protein>
<feature type="compositionally biased region" description="Low complexity" evidence="2">
    <location>
        <begin position="1173"/>
        <end position="1185"/>
    </location>
</feature>
<dbReference type="Gene3D" id="1.20.900.10">
    <property type="entry name" value="Dbl homology (DH) domain"/>
    <property type="match status" value="1"/>
</dbReference>
<feature type="compositionally biased region" description="Low complexity" evidence="2">
    <location>
        <begin position="78"/>
        <end position="90"/>
    </location>
</feature>
<feature type="compositionally biased region" description="Basic and acidic residues" evidence="2">
    <location>
        <begin position="486"/>
        <end position="513"/>
    </location>
</feature>
<dbReference type="SUPFAM" id="SSF50729">
    <property type="entry name" value="PH domain-like"/>
    <property type="match status" value="1"/>
</dbReference>
<dbReference type="GO" id="GO:2000114">
    <property type="term" value="P:regulation of establishment of cell polarity"/>
    <property type="evidence" value="ECO:0007669"/>
    <property type="project" value="TreeGrafter"/>
</dbReference>
<feature type="compositionally biased region" description="Basic and acidic residues" evidence="2">
    <location>
        <begin position="598"/>
        <end position="608"/>
    </location>
</feature>
<feature type="region of interest" description="Disordered" evidence="2">
    <location>
        <begin position="915"/>
        <end position="953"/>
    </location>
</feature>
<dbReference type="SMART" id="SM00233">
    <property type="entry name" value="PH"/>
    <property type="match status" value="1"/>
</dbReference>
<keyword evidence="6" id="KW-1185">Reference proteome</keyword>
<organism evidence="5 6">
    <name type="scientific">Labrus bergylta</name>
    <name type="common">ballan wrasse</name>
    <dbReference type="NCBI Taxonomy" id="56723"/>
    <lineage>
        <taxon>Eukaryota</taxon>
        <taxon>Metazoa</taxon>
        <taxon>Chordata</taxon>
        <taxon>Craniata</taxon>
        <taxon>Vertebrata</taxon>
        <taxon>Euteleostomi</taxon>
        <taxon>Actinopterygii</taxon>
        <taxon>Neopterygii</taxon>
        <taxon>Teleostei</taxon>
        <taxon>Neoteleostei</taxon>
        <taxon>Acanthomorphata</taxon>
        <taxon>Eupercaria</taxon>
        <taxon>Labriformes</taxon>
        <taxon>Labridae</taxon>
        <taxon>Labrus</taxon>
    </lineage>
</organism>
<dbReference type="Ensembl" id="ENSLBET00000026846.1">
    <property type="protein sequence ID" value="ENSLBEP00000025558.1"/>
    <property type="gene ID" value="ENSLBEG00000019517.1"/>
</dbReference>
<name>A0A3Q3G3F3_9LABR</name>
<feature type="region of interest" description="Disordered" evidence="2">
    <location>
        <begin position="1388"/>
        <end position="1444"/>
    </location>
</feature>
<evidence type="ECO:0000256" key="1">
    <source>
        <dbReference type="ARBA" id="ARBA00022553"/>
    </source>
</evidence>
<feature type="region of interest" description="Disordered" evidence="2">
    <location>
        <begin position="60"/>
        <end position="125"/>
    </location>
</feature>
<dbReference type="PANTHER" id="PTHR45924">
    <property type="entry name" value="FI17866P1"/>
    <property type="match status" value="1"/>
</dbReference>
<feature type="domain" description="DH" evidence="4">
    <location>
        <begin position="141"/>
        <end position="321"/>
    </location>
</feature>
<proteinExistence type="predicted"/>
<dbReference type="PROSITE" id="PS50003">
    <property type="entry name" value="PH_DOMAIN"/>
    <property type="match status" value="1"/>
</dbReference>
<feature type="compositionally biased region" description="Polar residues" evidence="2">
    <location>
        <begin position="655"/>
        <end position="672"/>
    </location>
</feature>
<feature type="compositionally biased region" description="Polar residues" evidence="2">
    <location>
        <begin position="685"/>
        <end position="697"/>
    </location>
</feature>
<feature type="compositionally biased region" description="Polar residues" evidence="2">
    <location>
        <begin position="1428"/>
        <end position="1444"/>
    </location>
</feature>
<feature type="domain" description="PH" evidence="3">
    <location>
        <begin position="345"/>
        <end position="443"/>
    </location>
</feature>
<feature type="compositionally biased region" description="Basic and acidic residues" evidence="2">
    <location>
        <begin position="622"/>
        <end position="649"/>
    </location>
</feature>
<dbReference type="PANTHER" id="PTHR45924:SF4">
    <property type="entry name" value="PLECKSTRIN HOMOLOGY DOMAIN-CONTAINING FAMILY G MEMBER 3"/>
    <property type="match status" value="1"/>
</dbReference>
<feature type="region of interest" description="Disordered" evidence="2">
    <location>
        <begin position="965"/>
        <end position="1036"/>
    </location>
</feature>
<dbReference type="Proteomes" id="UP000261660">
    <property type="component" value="Unplaced"/>
</dbReference>
<dbReference type="CDD" id="cd13243">
    <property type="entry name" value="PH_PLEKHG1_G2_G3"/>
    <property type="match status" value="1"/>
</dbReference>
<dbReference type="STRING" id="56723.ENSLBEP00000025558"/>
<accession>A0A3Q3G3F3</accession>
<feature type="compositionally biased region" description="Acidic residues" evidence="2">
    <location>
        <begin position="609"/>
        <end position="621"/>
    </location>
</feature>
<dbReference type="InterPro" id="IPR001849">
    <property type="entry name" value="PH_domain"/>
</dbReference>
<feature type="compositionally biased region" description="Basic and acidic residues" evidence="2">
    <location>
        <begin position="1388"/>
        <end position="1412"/>
    </location>
</feature>
<feature type="compositionally biased region" description="Acidic residues" evidence="2">
    <location>
        <begin position="1337"/>
        <end position="1347"/>
    </location>
</feature>
<evidence type="ECO:0000259" key="3">
    <source>
        <dbReference type="PROSITE" id="PS50003"/>
    </source>
</evidence>
<dbReference type="InParanoid" id="A0A3Q3G3F3"/>
<evidence type="ECO:0000259" key="4">
    <source>
        <dbReference type="PROSITE" id="PS50010"/>
    </source>
</evidence>
<dbReference type="InterPro" id="IPR035899">
    <property type="entry name" value="DBL_dom_sf"/>
</dbReference>
<dbReference type="Pfam" id="PF22697">
    <property type="entry name" value="SOS1_NGEF_PH"/>
    <property type="match status" value="1"/>
</dbReference>
<feature type="region of interest" description="Disordered" evidence="2">
    <location>
        <begin position="461"/>
        <end position="724"/>
    </location>
</feature>
<feature type="compositionally biased region" description="Polar residues" evidence="2">
    <location>
        <begin position="1156"/>
        <end position="1172"/>
    </location>
</feature>
<dbReference type="GeneTree" id="ENSGT00940000156521"/>
<feature type="compositionally biased region" description="Basic and acidic residues" evidence="2">
    <location>
        <begin position="965"/>
        <end position="990"/>
    </location>
</feature>
<evidence type="ECO:0000313" key="6">
    <source>
        <dbReference type="Proteomes" id="UP000261660"/>
    </source>
</evidence>
<dbReference type="SUPFAM" id="SSF48065">
    <property type="entry name" value="DBL homology domain (DH-domain)"/>
    <property type="match status" value="1"/>
</dbReference>
<dbReference type="InterPro" id="IPR055251">
    <property type="entry name" value="SOS1_NGEF_PH"/>
</dbReference>
<feature type="region of interest" description="Disordered" evidence="2">
    <location>
        <begin position="1156"/>
        <end position="1270"/>
    </location>
</feature>
<dbReference type="GO" id="GO:0031267">
    <property type="term" value="F:small GTPase binding"/>
    <property type="evidence" value="ECO:0007669"/>
    <property type="project" value="TreeGrafter"/>
</dbReference>
<dbReference type="GO" id="GO:0005829">
    <property type="term" value="C:cytosol"/>
    <property type="evidence" value="ECO:0007669"/>
    <property type="project" value="UniProtKB-ARBA"/>
</dbReference>
<dbReference type="FunFam" id="1.20.900.10:FF:000019">
    <property type="entry name" value="Pleckstrin homology domain-containing family G member 1"/>
    <property type="match status" value="1"/>
</dbReference>
<feature type="compositionally biased region" description="Basic and acidic residues" evidence="2">
    <location>
        <begin position="1229"/>
        <end position="1239"/>
    </location>
</feature>
<dbReference type="PROSITE" id="PS50010">
    <property type="entry name" value="DH_2"/>
    <property type="match status" value="1"/>
</dbReference>
<dbReference type="InterPro" id="IPR011993">
    <property type="entry name" value="PH-like_dom_sf"/>
</dbReference>
<evidence type="ECO:0000313" key="5">
    <source>
        <dbReference type="Ensembl" id="ENSLBEP00000025558.1"/>
    </source>
</evidence>
<dbReference type="CDD" id="cd00160">
    <property type="entry name" value="RhoGEF"/>
    <property type="match status" value="1"/>
</dbReference>
<dbReference type="SMART" id="SM00325">
    <property type="entry name" value="RhoGEF"/>
    <property type="match status" value="1"/>
</dbReference>
<dbReference type="GO" id="GO:0005085">
    <property type="term" value="F:guanyl-nucleotide exchange factor activity"/>
    <property type="evidence" value="ECO:0007669"/>
    <property type="project" value="InterPro"/>
</dbReference>
<feature type="region of interest" description="Disordered" evidence="2">
    <location>
        <begin position="1330"/>
        <end position="1371"/>
    </location>
</feature>
<feature type="compositionally biased region" description="Basic and acidic residues" evidence="2">
    <location>
        <begin position="673"/>
        <end position="684"/>
    </location>
</feature>
<dbReference type="Gene3D" id="2.30.29.30">
    <property type="entry name" value="Pleckstrin-homology domain (PH domain)/Phosphotyrosine-binding domain (PTB)"/>
    <property type="match status" value="1"/>
</dbReference>
<feature type="compositionally biased region" description="Low complexity" evidence="2">
    <location>
        <begin position="1011"/>
        <end position="1022"/>
    </location>
</feature>
<reference evidence="5" key="2">
    <citation type="submission" date="2025-09" db="UniProtKB">
        <authorList>
            <consortium name="Ensembl"/>
        </authorList>
    </citation>
    <scope>IDENTIFICATION</scope>
</reference>